<evidence type="ECO:0000259" key="9">
    <source>
        <dbReference type="PROSITE" id="PS51915"/>
    </source>
</evidence>
<dbReference type="SMART" id="SM00868">
    <property type="entry name" value="zf-AD"/>
    <property type="match status" value="2"/>
</dbReference>
<proteinExistence type="predicted"/>
<dbReference type="Pfam" id="PF07776">
    <property type="entry name" value="zf-AD"/>
    <property type="match status" value="1"/>
</dbReference>
<feature type="region of interest" description="Disordered" evidence="7">
    <location>
        <begin position="126"/>
        <end position="180"/>
    </location>
</feature>
<feature type="domain" description="C2H2-type" evidence="8">
    <location>
        <begin position="292"/>
        <end position="320"/>
    </location>
</feature>
<evidence type="ECO:0000256" key="2">
    <source>
        <dbReference type="ARBA" id="ARBA00022737"/>
    </source>
</evidence>
<dbReference type="Pfam" id="PF00096">
    <property type="entry name" value="zf-C2H2"/>
    <property type="match status" value="6"/>
</dbReference>
<organism evidence="10 11">
    <name type="scientific">Xylocopa violacea</name>
    <name type="common">Violet carpenter bee</name>
    <name type="synonym">Apis violacea</name>
    <dbReference type="NCBI Taxonomy" id="135666"/>
    <lineage>
        <taxon>Eukaryota</taxon>
        <taxon>Metazoa</taxon>
        <taxon>Ecdysozoa</taxon>
        <taxon>Arthropoda</taxon>
        <taxon>Hexapoda</taxon>
        <taxon>Insecta</taxon>
        <taxon>Pterygota</taxon>
        <taxon>Neoptera</taxon>
        <taxon>Endopterygota</taxon>
        <taxon>Hymenoptera</taxon>
        <taxon>Apocrita</taxon>
        <taxon>Aculeata</taxon>
        <taxon>Apoidea</taxon>
        <taxon>Anthophila</taxon>
        <taxon>Apidae</taxon>
        <taxon>Xylocopa</taxon>
        <taxon>Xylocopa</taxon>
    </lineage>
</organism>
<dbReference type="EMBL" id="CAXAJV020001300">
    <property type="protein sequence ID" value="CAL7950867.1"/>
    <property type="molecule type" value="Genomic_DNA"/>
</dbReference>
<evidence type="ECO:0000313" key="11">
    <source>
        <dbReference type="Proteomes" id="UP001642520"/>
    </source>
</evidence>
<feature type="domain" description="C2H2-type" evidence="8">
    <location>
        <begin position="452"/>
        <end position="479"/>
    </location>
</feature>
<evidence type="ECO:0000256" key="3">
    <source>
        <dbReference type="ARBA" id="ARBA00022771"/>
    </source>
</evidence>
<reference evidence="10 11" key="1">
    <citation type="submission" date="2024-08" db="EMBL/GenBank/DDBJ databases">
        <authorList>
            <person name="Will J Nash"/>
            <person name="Angela Man"/>
            <person name="Seanna McTaggart"/>
            <person name="Kendall Baker"/>
            <person name="Tom Barker"/>
            <person name="Leah Catchpole"/>
            <person name="Alex Durrant"/>
            <person name="Karim Gharbi"/>
            <person name="Naomi Irish"/>
            <person name="Gemy Kaithakottil"/>
            <person name="Debby Ku"/>
            <person name="Aaliyah Providence"/>
            <person name="Felix Shaw"/>
            <person name="David Swarbreck"/>
            <person name="Chris Watkins"/>
            <person name="Ann M. McCartney"/>
            <person name="Giulio Formenti"/>
            <person name="Alice Mouton"/>
            <person name="Noel Vella"/>
            <person name="Bjorn M von Reumont"/>
            <person name="Adriana Vella"/>
            <person name="Wilfried Haerty"/>
        </authorList>
    </citation>
    <scope>NUCLEOTIDE SEQUENCE [LARGE SCALE GENOMIC DNA]</scope>
</reference>
<feature type="domain" description="C2H2-type" evidence="8">
    <location>
        <begin position="1229"/>
        <end position="1257"/>
    </location>
</feature>
<dbReference type="SMART" id="SM00355">
    <property type="entry name" value="ZnF_C2H2"/>
    <property type="match status" value="31"/>
</dbReference>
<feature type="domain" description="C2H2-type" evidence="8">
    <location>
        <begin position="635"/>
        <end position="662"/>
    </location>
</feature>
<feature type="domain" description="C2H2-type" evidence="8">
    <location>
        <begin position="948"/>
        <end position="976"/>
    </location>
</feature>
<feature type="domain" description="C2H2-type" evidence="8">
    <location>
        <begin position="1538"/>
        <end position="1565"/>
    </location>
</feature>
<dbReference type="PANTHER" id="PTHR24379">
    <property type="entry name" value="KRAB AND ZINC FINGER DOMAIN-CONTAINING"/>
    <property type="match status" value="1"/>
</dbReference>
<evidence type="ECO:0000313" key="10">
    <source>
        <dbReference type="EMBL" id="CAL7950867.1"/>
    </source>
</evidence>
<feature type="domain" description="ZAD" evidence="9">
    <location>
        <begin position="9"/>
        <end position="84"/>
    </location>
</feature>
<feature type="domain" description="C2H2-type" evidence="8">
    <location>
        <begin position="1315"/>
        <end position="1343"/>
    </location>
</feature>
<dbReference type="PROSITE" id="PS51915">
    <property type="entry name" value="ZAD"/>
    <property type="match status" value="1"/>
</dbReference>
<feature type="compositionally biased region" description="Acidic residues" evidence="7">
    <location>
        <begin position="139"/>
        <end position="149"/>
    </location>
</feature>
<feature type="binding site" evidence="6">
    <location>
        <position position="57"/>
    </location>
    <ligand>
        <name>Zn(2+)</name>
        <dbReference type="ChEBI" id="CHEBI:29105"/>
    </ligand>
</feature>
<keyword evidence="4 6" id="KW-0862">Zinc</keyword>
<feature type="domain" description="C2H2-type" evidence="8">
    <location>
        <begin position="1055"/>
        <end position="1082"/>
    </location>
</feature>
<feature type="domain" description="C2H2-type" evidence="8">
    <location>
        <begin position="480"/>
        <end position="503"/>
    </location>
</feature>
<keyword evidence="3 5" id="KW-0863">Zinc-finger</keyword>
<feature type="domain" description="C2H2-type" evidence="8">
    <location>
        <begin position="218"/>
        <end position="245"/>
    </location>
</feature>
<dbReference type="PANTHER" id="PTHR24379:SF121">
    <property type="entry name" value="C2H2-TYPE DOMAIN-CONTAINING PROTEIN"/>
    <property type="match status" value="1"/>
</dbReference>
<feature type="compositionally biased region" description="Acidic residues" evidence="7">
    <location>
        <begin position="1924"/>
        <end position="2053"/>
    </location>
</feature>
<comment type="caution">
    <text evidence="10">The sequence shown here is derived from an EMBL/GenBank/DDBJ whole genome shotgun (WGS) entry which is preliminary data.</text>
</comment>
<feature type="compositionally biased region" description="Basic and acidic residues" evidence="7">
    <location>
        <begin position="1851"/>
        <end position="1866"/>
    </location>
</feature>
<feature type="compositionally biased region" description="Acidic residues" evidence="7">
    <location>
        <begin position="1879"/>
        <end position="1894"/>
    </location>
</feature>
<feature type="domain" description="C2H2-type" evidence="8">
    <location>
        <begin position="599"/>
        <end position="627"/>
    </location>
</feature>
<feature type="domain" description="C2H2-type" evidence="8">
    <location>
        <begin position="813"/>
        <end position="841"/>
    </location>
</feature>
<dbReference type="InterPro" id="IPR036236">
    <property type="entry name" value="Znf_C2H2_sf"/>
</dbReference>
<feature type="domain" description="C2H2-type" evidence="8">
    <location>
        <begin position="1021"/>
        <end position="1050"/>
    </location>
</feature>
<feature type="compositionally biased region" description="Acidic residues" evidence="7">
    <location>
        <begin position="1796"/>
        <end position="1850"/>
    </location>
</feature>
<gene>
    <name evidence="10" type="ORF">XYLVIOL_LOCUS10231</name>
</gene>
<feature type="compositionally biased region" description="Basic and acidic residues" evidence="7">
    <location>
        <begin position="1895"/>
        <end position="1923"/>
    </location>
</feature>
<accession>A0ABP1PDG8</accession>
<feature type="binding site" evidence="6">
    <location>
        <position position="11"/>
    </location>
    <ligand>
        <name>Zn(2+)</name>
        <dbReference type="ChEBI" id="CHEBI:29105"/>
    </ligand>
</feature>
<keyword evidence="1 6" id="KW-0479">Metal-binding</keyword>
<dbReference type="PROSITE" id="PS00028">
    <property type="entry name" value="ZINC_FINGER_C2H2_1"/>
    <property type="match status" value="20"/>
</dbReference>
<evidence type="ECO:0008006" key="12">
    <source>
        <dbReference type="Google" id="ProtNLM"/>
    </source>
</evidence>
<feature type="compositionally biased region" description="Basic and acidic residues" evidence="7">
    <location>
        <begin position="1783"/>
        <end position="1795"/>
    </location>
</feature>
<dbReference type="SUPFAM" id="SSF57716">
    <property type="entry name" value="Glucocorticoid receptor-like (DNA-binding domain)"/>
    <property type="match status" value="1"/>
</dbReference>
<dbReference type="InterPro" id="IPR012934">
    <property type="entry name" value="Znf_AD"/>
</dbReference>
<dbReference type="PROSITE" id="PS50157">
    <property type="entry name" value="ZINC_FINGER_C2H2_2"/>
    <property type="match status" value="20"/>
</dbReference>
<dbReference type="InterPro" id="IPR013087">
    <property type="entry name" value="Znf_C2H2_type"/>
</dbReference>
<keyword evidence="11" id="KW-1185">Reference proteome</keyword>
<feature type="domain" description="C2H2-type" evidence="8">
    <location>
        <begin position="781"/>
        <end position="810"/>
    </location>
</feature>
<feature type="region of interest" description="Disordered" evidence="7">
    <location>
        <begin position="1581"/>
        <end position="1670"/>
    </location>
</feature>
<dbReference type="SUPFAM" id="SSF57667">
    <property type="entry name" value="beta-beta-alpha zinc fingers"/>
    <property type="match status" value="7"/>
</dbReference>
<feature type="region of interest" description="Disordered" evidence="7">
    <location>
        <begin position="1783"/>
        <end position="2054"/>
    </location>
</feature>
<keyword evidence="2" id="KW-0677">Repeat</keyword>
<feature type="domain" description="C2H2-type" evidence="8">
    <location>
        <begin position="570"/>
        <end position="593"/>
    </location>
</feature>
<evidence type="ECO:0000256" key="7">
    <source>
        <dbReference type="SAM" id="MobiDB-lite"/>
    </source>
</evidence>
<feature type="domain" description="C2H2-type" evidence="8">
    <location>
        <begin position="699"/>
        <end position="727"/>
    </location>
</feature>
<feature type="region of interest" description="Disordered" evidence="7">
    <location>
        <begin position="2070"/>
        <end position="2101"/>
    </location>
</feature>
<sequence>MEPRERYQELCRLCASYDAVKMDIFGQEGKNRQLVDKIQACLPFKIAEDDRLPKCLCYRCMYNLENFYDFRTACVNAVALLERCLPPSESNGRVTTTLTYCNDSELFKVRDSIPVLIPEAPIVNPNAALGTPPRLNSDGEADHETEDIVDNSGTDEATVVDDSEDRRSEEYEMDMETNPSDFLEMTSIVAEEPEESELRNQELPSNLPDHTSQQHEVYVCSLCNKAFSSKGHLSLHARIHVGAGDVIGEKVLTDDHTSYKRPYQCDLCHKSYSTAKHRWGHVSTTHRGHPAVTCSYCSRIYSTRTNLEEHIKSRHAGLPALTEVPVNNAYRPENRCQCNVCGKICSDAMELNLHGRICNEGQRLDVPVKNEIRDNNKIMDSSEASSIGSDDDSKDYRSAEAKLAKNPQLTILKQALTKGDSLKRDFEDKFTNCKPKKLPKTEHNDIQNTRKWYCESCPQCFTSVEDLKEHEAIHDVDKPFICILCKKDFVLKSSLSRHIQTLHGVDPCPIVESDKCLKKIVLQNWNESIELDSYEGKTSLEFPLSPETNAENEEEHESGQENLIEIETVFVCEICTRDFNDRASLWLHIRATHKEFAAFACGVCLKICADNAQLLNHVNMYHGGSKLLLSEQRRYSCTICGRQHDSRKKLIAHVSIHNVDPNYDPATFVQLNSNYYGENINGNETTEQMLDYEEDGDKVDCYICYKSFPNEDHLIRHQRNAHRSEQLVPTGDPLNPSNLNGGGNRAQYHLFFVCELCGSSHPSKWERWLHVSSSHDNESTIKCDREDCGKIFATKSLRNEHLQHHVIQGSSPNTCEICGKLWGSRVDYWKHVMGVHSDTVPLICGVCLKVFPNVLQLSTHVKSKHWPLTNGDFSCDICGRPYSNKSKMSRHRKIHGFDESFDNGVESSENKIDGRTRKTELSCELCADLKFSSLEKLCNHRRIVHGLFPCDLCNKCYGRTSHLWKHVNRVHKGHEDVTCPYCLKTSASKDHLAAHISKIHRYEPDSRKDGRQFKTEEVSLHYCEKCNKGFHKRYLLRRHMKGCQNYRKDPGALLTRCRACERIFKDRASLQKHIENHHSTYTCHLCNETITSKLGIMTHNRVKHMDHPDLTCNFGSCRKLFRTKEDLEAHRKDHRYHTTPNVCDFCGDTVENKLKLKMHVLSLHRNEIGVSCGVCLIPMKDPKELKSHVEEIHSSVLLRPNTCQVCGKQYASKWKAFDHTKKCHGKVFRTCKQCLAVFTEDSAIRDHYETVHNIPKDQLAAFEHRLDIGSKNEDFEVESPDIIVKEEPDDLEYDVDMCDEDSSDSKRRRSLTDTYDCEMCPEMFVNSDALSKHYRNMHNTDPERMFKRLKQDEQRRMRGKINFFCKNCKRQFCTKTLYWNHIATCRRNMRKEDELLPLESNRDELLKNNNQIKKEEATSNLNIPDFNLFEDINLQLSGQRPLPNLMPLPQRAKSSMKCSRKDSRKVYDESTNTECACEVCGKQWPAKKHLWQHLIRFHRAEAAVTCGVCLKLCKDYDNLAEHLKAAHEAILSTEGNNFTCKTCGRYHNARSKLLLHTSIHIGHAGTSTWCTKCRKNITDEATHSNSCTGKPEETEQLKSTEKAEGSLIADDTMIEEVEGDFESEAEEEEADTEESESGDSSTEVEENESEGESRATGEISNSDSEDSEELDNLEIDEKNMEHYALEHLQETKNAEADKHNADLTDDEGPPVLSPMIPLLPENISVEQPISHKVDSIVLLTTKKMEVYNLSDIRNQSSQSINLYEKHLSNNKSMMFESKILANRKDENFENARNELDENSNEENEITNEDNEEIEEHEEYEENEGNEDIKDIDENDIEVNEGTEDTEDNGEVEIHEDPGEIGAHEVSEEIEIPENNEQTEGNEDNEENCEFEEKEEIGRNEEIEELEKSGRNEEMGELNENERNEEMEEEDENERNEDMEEVEENERNEDMEEEDENERNEDMEEADENERNEDMEESDENEGMEEMEESVENEEMDELEENERNEEMDELEENEGMEESDEPEEDEEIEDIEENEENEDNDERVESMQLDDLEGAVLMVADGDQILIQQEMLEDGNESSNQEYVYSTLRYSTEEDSDDGKK</sequence>
<name>A0ABP1PDG8_XYLVO</name>
<dbReference type="Proteomes" id="UP001642520">
    <property type="component" value="Unassembled WGS sequence"/>
</dbReference>
<feature type="compositionally biased region" description="Acidic residues" evidence="7">
    <location>
        <begin position="1612"/>
        <end position="1650"/>
    </location>
</feature>
<evidence type="ECO:0000256" key="5">
    <source>
        <dbReference type="PROSITE-ProRule" id="PRU00042"/>
    </source>
</evidence>
<feature type="domain" description="C2H2-type" evidence="8">
    <location>
        <begin position="1475"/>
        <end position="1503"/>
    </location>
</feature>
<evidence type="ECO:0000256" key="6">
    <source>
        <dbReference type="PROSITE-ProRule" id="PRU01263"/>
    </source>
</evidence>
<feature type="binding site" evidence="6">
    <location>
        <position position="60"/>
    </location>
    <ligand>
        <name>Zn(2+)</name>
        <dbReference type="ChEBI" id="CHEBI:29105"/>
    </ligand>
</feature>
<feature type="compositionally biased region" description="Polar residues" evidence="7">
    <location>
        <begin position="2077"/>
        <end position="2090"/>
    </location>
</feature>
<protein>
    <recommendedName>
        <fullName evidence="12">Zinc finger protein Xfin</fullName>
    </recommendedName>
</protein>
<dbReference type="Gene3D" id="3.40.1800.20">
    <property type="match status" value="1"/>
</dbReference>
<feature type="domain" description="C2H2-type" evidence="8">
    <location>
        <begin position="1110"/>
        <end position="1142"/>
    </location>
</feature>
<feature type="compositionally biased region" description="Basic and acidic residues" evidence="7">
    <location>
        <begin position="1590"/>
        <end position="1604"/>
    </location>
</feature>
<evidence type="ECO:0000256" key="1">
    <source>
        <dbReference type="ARBA" id="ARBA00022723"/>
    </source>
</evidence>
<feature type="domain" description="C2H2-type" evidence="8">
    <location>
        <begin position="263"/>
        <end position="291"/>
    </location>
</feature>
<dbReference type="Gene3D" id="3.30.160.60">
    <property type="entry name" value="Classic Zinc Finger"/>
    <property type="match status" value="14"/>
</dbReference>
<evidence type="ECO:0000256" key="4">
    <source>
        <dbReference type="ARBA" id="ARBA00022833"/>
    </source>
</evidence>
<feature type="domain" description="C2H2-type" evidence="8">
    <location>
        <begin position="873"/>
        <end position="900"/>
    </location>
</feature>
<evidence type="ECO:0000259" key="8">
    <source>
        <dbReference type="PROSITE" id="PS50157"/>
    </source>
</evidence>
<feature type="binding site" evidence="6">
    <location>
        <position position="14"/>
    </location>
    <ligand>
        <name>Zn(2+)</name>
        <dbReference type="ChEBI" id="CHEBI:29105"/>
    </ligand>
</feature>